<name>A0ABR6RSD5_9ENTR</name>
<organism evidence="1 2">
    <name type="scientific">Kluyvera sichuanensis</name>
    <dbReference type="NCBI Taxonomy" id="2725494"/>
    <lineage>
        <taxon>Bacteria</taxon>
        <taxon>Pseudomonadati</taxon>
        <taxon>Pseudomonadota</taxon>
        <taxon>Gammaproteobacteria</taxon>
        <taxon>Enterobacterales</taxon>
        <taxon>Enterobacteriaceae</taxon>
        <taxon>Kluyvera</taxon>
    </lineage>
</organism>
<comment type="caution">
    <text evidence="1">The sequence shown here is derived from an EMBL/GenBank/DDBJ whole genome shotgun (WGS) entry which is preliminary data.</text>
</comment>
<accession>A0ABR6RSD5</accession>
<dbReference type="EMBL" id="JABBJF010000006">
    <property type="protein sequence ID" value="MBC1186046.1"/>
    <property type="molecule type" value="Genomic_DNA"/>
</dbReference>
<keyword evidence="2" id="KW-1185">Reference proteome</keyword>
<evidence type="ECO:0000313" key="1">
    <source>
        <dbReference type="EMBL" id="MBC1186046.1"/>
    </source>
</evidence>
<dbReference type="Proteomes" id="UP000607331">
    <property type="component" value="Unassembled WGS sequence"/>
</dbReference>
<proteinExistence type="predicted"/>
<dbReference type="RefSeq" id="WP_053292487.1">
    <property type="nucleotide sequence ID" value="NZ_JABBJF010000006.1"/>
</dbReference>
<gene>
    <name evidence="1" type="ORF">HII27_09980</name>
</gene>
<protein>
    <submittedName>
        <fullName evidence="1">Uncharacterized protein</fullName>
    </submittedName>
</protein>
<evidence type="ECO:0000313" key="2">
    <source>
        <dbReference type="Proteomes" id="UP000607331"/>
    </source>
</evidence>
<reference evidence="1 2" key="1">
    <citation type="submission" date="2020-04" db="EMBL/GenBank/DDBJ databases">
        <title>The draft genome of Kluyvera sichuanensis strain SCKS090646.</title>
        <authorList>
            <person name="Wei L."/>
            <person name="Liu L."/>
            <person name="Feng Y."/>
            <person name="Zong Z."/>
        </authorList>
    </citation>
    <scope>NUCLEOTIDE SEQUENCE [LARGE SCALE GENOMIC DNA]</scope>
    <source>
        <strain evidence="1 2">090646</strain>
    </source>
</reference>
<sequence>MVFGIFSQIALGNALTKLTNVFEELEHSKRVMFPGAGGGIDSLPKKRQQEINDKMPKWIADLKKHPRHVVTRELIKNILLNQKMGALRQHRIEAQYNLLEFLIKNDLALSEEDFLKSYAD</sequence>